<sequence length="277" mass="31816">MIFATIHDKSSLKALKEAGCDGIIIGVVHLALHCPCMVELDEIAQWKESCDQLGLDLYVNGTKMMMDEDLPLVLKTLQRCQSLGIQGFYFADEGVLQLAKEIGYQQALIYQPETLITNHLDAQFYLNQGIQAVSLAHELSLEEIKKIVQTPHLEVLINGYFSILYSRRPLISNYMHQENIEVPSTLQYDLIEATRTDRMPILQDETGTHIFSEQPIQSYNEIQALKECGISRFRIDSIFQSDAWTIDILKAYKEHLVMPGSDHWYHQQTIRKKEEQK</sequence>
<keyword evidence="2" id="KW-1185">Reference proteome</keyword>
<dbReference type="PANTHER" id="PTHR30217:SF12">
    <property type="entry name" value="U32 FAMILY PEPTIDASE"/>
    <property type="match status" value="1"/>
</dbReference>
<dbReference type="AlphaFoldDB" id="A0A3N0I3C1"/>
<evidence type="ECO:0000313" key="1">
    <source>
        <dbReference type="EMBL" id="RNM31493.1"/>
    </source>
</evidence>
<dbReference type="Pfam" id="PF01136">
    <property type="entry name" value="Peptidase_U32"/>
    <property type="match status" value="1"/>
</dbReference>
<gene>
    <name evidence="1" type="ORF">EDX97_02745</name>
</gene>
<name>A0A3N0I3C1_9FIRM</name>
<protein>
    <submittedName>
        <fullName evidence="1">U32 family peptidase</fullName>
    </submittedName>
</protein>
<dbReference type="EMBL" id="RJQC01000001">
    <property type="protein sequence ID" value="RNM31493.1"/>
    <property type="molecule type" value="Genomic_DNA"/>
</dbReference>
<dbReference type="OrthoDB" id="9807498at2"/>
<dbReference type="Proteomes" id="UP000276568">
    <property type="component" value="Unassembled WGS sequence"/>
</dbReference>
<evidence type="ECO:0000313" key="2">
    <source>
        <dbReference type="Proteomes" id="UP000276568"/>
    </source>
</evidence>
<proteinExistence type="predicted"/>
<dbReference type="InterPro" id="IPR051454">
    <property type="entry name" value="RNA/ubiquinone_mod_enzymes"/>
</dbReference>
<dbReference type="PANTHER" id="PTHR30217">
    <property type="entry name" value="PEPTIDASE U32 FAMILY"/>
    <property type="match status" value="1"/>
</dbReference>
<accession>A0A3N0I3C1</accession>
<organism evidence="1 2">
    <name type="scientific">Absicoccus porci</name>
    <dbReference type="NCBI Taxonomy" id="2486576"/>
    <lineage>
        <taxon>Bacteria</taxon>
        <taxon>Bacillati</taxon>
        <taxon>Bacillota</taxon>
        <taxon>Erysipelotrichia</taxon>
        <taxon>Erysipelotrichales</taxon>
        <taxon>Erysipelotrichaceae</taxon>
        <taxon>Absicoccus</taxon>
    </lineage>
</organism>
<dbReference type="InterPro" id="IPR001539">
    <property type="entry name" value="Peptidase_U32"/>
</dbReference>
<dbReference type="RefSeq" id="WP_128519655.1">
    <property type="nucleotide sequence ID" value="NZ_JALFCT010000040.1"/>
</dbReference>
<comment type="caution">
    <text evidence="1">The sequence shown here is derived from an EMBL/GenBank/DDBJ whole genome shotgun (WGS) entry which is preliminary data.</text>
</comment>
<reference evidence="1 2" key="1">
    <citation type="submission" date="2018-11" db="EMBL/GenBank/DDBJ databases">
        <title>Clostridium sp. nov., a member of the family Erysipelotrichaceae isolated from pig faeces.</title>
        <authorList>
            <person name="Chang Y.-H."/>
        </authorList>
    </citation>
    <scope>NUCLEOTIDE SEQUENCE [LARGE SCALE GENOMIC DNA]</scope>
    <source>
        <strain evidence="1 2">YH-panp20</strain>
    </source>
</reference>